<comment type="caution">
    <text evidence="2">The sequence shown here is derived from an EMBL/GenBank/DDBJ whole genome shotgun (WGS) entry which is preliminary data.</text>
</comment>
<protein>
    <submittedName>
        <fullName evidence="2">Uncharacterized protein</fullName>
    </submittedName>
</protein>
<sequence length="82" mass="9209">MFDSFKRRTSVTSSQHVQSAKTSRYNQKPNCGTVSGRRATAAGRAGPAPPARRPRPLRPRRRYTQITPESSSSDEQENVTYQ</sequence>
<gene>
    <name evidence="2" type="ORF">EVAR_26798_1</name>
</gene>
<feature type="compositionally biased region" description="Basic residues" evidence="1">
    <location>
        <begin position="52"/>
        <end position="63"/>
    </location>
</feature>
<dbReference type="EMBL" id="BGZK01000537">
    <property type="protein sequence ID" value="GBP49090.1"/>
    <property type="molecule type" value="Genomic_DNA"/>
</dbReference>
<feature type="compositionally biased region" description="Polar residues" evidence="1">
    <location>
        <begin position="10"/>
        <end position="33"/>
    </location>
</feature>
<organism evidence="2 3">
    <name type="scientific">Eumeta variegata</name>
    <name type="common">Bagworm moth</name>
    <name type="synonym">Eumeta japonica</name>
    <dbReference type="NCBI Taxonomy" id="151549"/>
    <lineage>
        <taxon>Eukaryota</taxon>
        <taxon>Metazoa</taxon>
        <taxon>Ecdysozoa</taxon>
        <taxon>Arthropoda</taxon>
        <taxon>Hexapoda</taxon>
        <taxon>Insecta</taxon>
        <taxon>Pterygota</taxon>
        <taxon>Neoptera</taxon>
        <taxon>Endopterygota</taxon>
        <taxon>Lepidoptera</taxon>
        <taxon>Glossata</taxon>
        <taxon>Ditrysia</taxon>
        <taxon>Tineoidea</taxon>
        <taxon>Psychidae</taxon>
        <taxon>Oiketicinae</taxon>
        <taxon>Eumeta</taxon>
    </lineage>
</organism>
<feature type="region of interest" description="Disordered" evidence="1">
    <location>
        <begin position="1"/>
        <end position="82"/>
    </location>
</feature>
<reference evidence="2 3" key="1">
    <citation type="journal article" date="2019" name="Commun. Biol.">
        <title>The bagworm genome reveals a unique fibroin gene that provides high tensile strength.</title>
        <authorList>
            <person name="Kono N."/>
            <person name="Nakamura H."/>
            <person name="Ohtoshi R."/>
            <person name="Tomita M."/>
            <person name="Numata K."/>
            <person name="Arakawa K."/>
        </authorList>
    </citation>
    <scope>NUCLEOTIDE SEQUENCE [LARGE SCALE GENOMIC DNA]</scope>
</reference>
<feature type="compositionally biased region" description="Low complexity" evidence="1">
    <location>
        <begin position="36"/>
        <end position="46"/>
    </location>
</feature>
<dbReference type="AlphaFoldDB" id="A0A4C1WDX7"/>
<feature type="compositionally biased region" description="Acidic residues" evidence="1">
    <location>
        <begin position="72"/>
        <end position="82"/>
    </location>
</feature>
<dbReference type="Proteomes" id="UP000299102">
    <property type="component" value="Unassembled WGS sequence"/>
</dbReference>
<name>A0A4C1WDX7_EUMVA</name>
<accession>A0A4C1WDX7</accession>
<keyword evidence="3" id="KW-1185">Reference proteome</keyword>
<evidence type="ECO:0000313" key="3">
    <source>
        <dbReference type="Proteomes" id="UP000299102"/>
    </source>
</evidence>
<evidence type="ECO:0000256" key="1">
    <source>
        <dbReference type="SAM" id="MobiDB-lite"/>
    </source>
</evidence>
<evidence type="ECO:0000313" key="2">
    <source>
        <dbReference type="EMBL" id="GBP49090.1"/>
    </source>
</evidence>
<proteinExistence type="predicted"/>